<dbReference type="AlphaFoldDB" id="A0A223D438"/>
<protein>
    <submittedName>
        <fullName evidence="1">Uncharacterized protein</fullName>
    </submittedName>
</protein>
<evidence type="ECO:0000313" key="1">
    <source>
        <dbReference type="EMBL" id="ASS76193.1"/>
    </source>
</evidence>
<sequence length="83" mass="9377">MTGKDSARDDKAVWLVREQSSGNVKLVDSVLLKEGFPEVIFREKVTPLELPQFPEERIGWYVTFSNDTTMILGFKSGEILTGK</sequence>
<dbReference type="Proteomes" id="UP000214688">
    <property type="component" value="Chromosome"/>
</dbReference>
<gene>
    <name evidence="1" type="ORF">CIG75_15425</name>
</gene>
<dbReference type="KEGG" id="tab:CIG75_15425"/>
<evidence type="ECO:0000313" key="2">
    <source>
        <dbReference type="Proteomes" id="UP000214688"/>
    </source>
</evidence>
<dbReference type="RefSeq" id="WP_094237426.1">
    <property type="nucleotide sequence ID" value="NZ_CP022657.1"/>
</dbReference>
<name>A0A223D438_9BACL</name>
<organism evidence="1 2">
    <name type="scientific">Tumebacillus algifaecis</name>
    <dbReference type="NCBI Taxonomy" id="1214604"/>
    <lineage>
        <taxon>Bacteria</taxon>
        <taxon>Bacillati</taxon>
        <taxon>Bacillota</taxon>
        <taxon>Bacilli</taxon>
        <taxon>Bacillales</taxon>
        <taxon>Alicyclobacillaceae</taxon>
        <taxon>Tumebacillus</taxon>
    </lineage>
</organism>
<keyword evidence="2" id="KW-1185">Reference proteome</keyword>
<dbReference type="EMBL" id="CP022657">
    <property type="protein sequence ID" value="ASS76193.1"/>
    <property type="molecule type" value="Genomic_DNA"/>
</dbReference>
<reference evidence="1 2" key="1">
    <citation type="journal article" date="2015" name="Int. J. Syst. Evol. Microbiol.">
        <title>Tumebacillus algifaecis sp. nov., isolated from decomposing algal scum.</title>
        <authorList>
            <person name="Wu Y.F."/>
            <person name="Zhang B."/>
            <person name="Xing P."/>
            <person name="Wu Q.L."/>
            <person name="Liu S.J."/>
        </authorList>
    </citation>
    <scope>NUCLEOTIDE SEQUENCE [LARGE SCALE GENOMIC DNA]</scope>
    <source>
        <strain evidence="1 2">THMBR28</strain>
    </source>
</reference>
<dbReference type="OrthoDB" id="2622464at2"/>
<proteinExistence type="predicted"/>
<accession>A0A223D438</accession>